<dbReference type="Pfam" id="PF01464">
    <property type="entry name" value="SLT"/>
    <property type="match status" value="1"/>
</dbReference>
<organism evidence="5 6">
    <name type="scientific">Lampropedia puyangensis</name>
    <dbReference type="NCBI Taxonomy" id="1330072"/>
    <lineage>
        <taxon>Bacteria</taxon>
        <taxon>Pseudomonadati</taxon>
        <taxon>Pseudomonadota</taxon>
        <taxon>Betaproteobacteria</taxon>
        <taxon>Burkholderiales</taxon>
        <taxon>Comamonadaceae</taxon>
        <taxon>Lampropedia</taxon>
    </lineage>
</organism>
<keyword evidence="3" id="KW-1133">Transmembrane helix</keyword>
<proteinExistence type="inferred from homology"/>
<comment type="caution">
    <text evidence="5">The sequence shown here is derived from an EMBL/GenBank/DDBJ whole genome shotgun (WGS) entry which is preliminary data.</text>
</comment>
<feature type="region of interest" description="Disordered" evidence="2">
    <location>
        <begin position="254"/>
        <end position="275"/>
    </location>
</feature>
<dbReference type="PROSITE" id="PS51257">
    <property type="entry name" value="PROKAR_LIPOPROTEIN"/>
    <property type="match status" value="1"/>
</dbReference>
<keyword evidence="3" id="KW-0812">Transmembrane</keyword>
<evidence type="ECO:0000313" key="6">
    <source>
        <dbReference type="Proteomes" id="UP000308917"/>
    </source>
</evidence>
<evidence type="ECO:0000256" key="1">
    <source>
        <dbReference type="ARBA" id="ARBA00007734"/>
    </source>
</evidence>
<dbReference type="InterPro" id="IPR008258">
    <property type="entry name" value="Transglycosylase_SLT_dom_1"/>
</dbReference>
<protein>
    <submittedName>
        <fullName evidence="5">Lytic transglycosylase domain-containing protein</fullName>
    </submittedName>
</protein>
<accession>A0A4S8F736</accession>
<dbReference type="Proteomes" id="UP000308917">
    <property type="component" value="Unassembled WGS sequence"/>
</dbReference>
<feature type="compositionally biased region" description="Low complexity" evidence="2">
    <location>
        <begin position="261"/>
        <end position="275"/>
    </location>
</feature>
<evidence type="ECO:0000313" key="5">
    <source>
        <dbReference type="EMBL" id="THU02044.1"/>
    </source>
</evidence>
<evidence type="ECO:0000256" key="2">
    <source>
        <dbReference type="SAM" id="MobiDB-lite"/>
    </source>
</evidence>
<evidence type="ECO:0000259" key="4">
    <source>
        <dbReference type="Pfam" id="PF01464"/>
    </source>
</evidence>
<sequence>MVQNSRQACNTAGIGQTIAVACLHAFGLSILSVRRSALRNCLVISVLWLGLVGIPNAHAQQLEEPLVDSVRSALQAAIANATPPEPIFTNTASRLAYLRWLTATSEKLAKRMPNVAMRHEFLQTVWYESKRAGLDVAMVLGLIQVESGFRKHVISYAGARGFMQIMPFWTRVIGDSDASKLFHMQTNLRFGNVILRHYLDIEKGDVFMALGRYNGSRGRATYPNAVLAAQKFWEFEDPGAPPVVEALQTVSPSAAEDVRKPPVQQPAVAAQNADS</sequence>
<dbReference type="OrthoDB" id="92254at2"/>
<reference evidence="5 6" key="1">
    <citation type="journal article" date="2015" name="Antonie Van Leeuwenhoek">
        <title>Lampropedia puyangensis sp. nov., isolated from symptomatic bark of Populus ? euramericana canker and emended description of Lampropedia hyalina (Ehrenberg 1832) Lee et al. 2004.</title>
        <authorList>
            <person name="Li Y."/>
            <person name="Wang T."/>
            <person name="Piao C.G."/>
            <person name="Wang L.F."/>
            <person name="Tian G.Z."/>
            <person name="Zhu T.H."/>
            <person name="Guo M.W."/>
        </authorList>
    </citation>
    <scope>NUCLEOTIDE SEQUENCE [LARGE SCALE GENOMIC DNA]</scope>
    <source>
        <strain evidence="5 6">2-bin</strain>
    </source>
</reference>
<evidence type="ECO:0000256" key="3">
    <source>
        <dbReference type="SAM" id="Phobius"/>
    </source>
</evidence>
<dbReference type="SUPFAM" id="SSF53955">
    <property type="entry name" value="Lysozyme-like"/>
    <property type="match status" value="1"/>
</dbReference>
<name>A0A4S8F736_9BURK</name>
<keyword evidence="6" id="KW-1185">Reference proteome</keyword>
<dbReference type="Gene3D" id="1.10.530.10">
    <property type="match status" value="1"/>
</dbReference>
<dbReference type="EMBL" id="STFG01000007">
    <property type="protein sequence ID" value="THU02044.1"/>
    <property type="molecule type" value="Genomic_DNA"/>
</dbReference>
<dbReference type="CDD" id="cd00254">
    <property type="entry name" value="LT-like"/>
    <property type="match status" value="1"/>
</dbReference>
<dbReference type="InterPro" id="IPR023346">
    <property type="entry name" value="Lysozyme-like_dom_sf"/>
</dbReference>
<dbReference type="PANTHER" id="PTHR37423">
    <property type="entry name" value="SOLUBLE LYTIC MUREIN TRANSGLYCOSYLASE-RELATED"/>
    <property type="match status" value="1"/>
</dbReference>
<dbReference type="PANTHER" id="PTHR37423:SF2">
    <property type="entry name" value="MEMBRANE-BOUND LYTIC MUREIN TRANSGLYCOSYLASE C"/>
    <property type="match status" value="1"/>
</dbReference>
<comment type="similarity">
    <text evidence="1">Belongs to the transglycosylase Slt family.</text>
</comment>
<keyword evidence="3" id="KW-0472">Membrane</keyword>
<feature type="domain" description="Transglycosylase SLT" evidence="4">
    <location>
        <begin position="128"/>
        <end position="220"/>
    </location>
</feature>
<gene>
    <name evidence="5" type="ORF">E9531_08610</name>
</gene>
<feature type="transmembrane region" description="Helical" evidence="3">
    <location>
        <begin position="12"/>
        <end position="31"/>
    </location>
</feature>
<dbReference type="AlphaFoldDB" id="A0A4S8F736"/>